<dbReference type="GO" id="GO:0005737">
    <property type="term" value="C:cytoplasm"/>
    <property type="evidence" value="ECO:0007669"/>
    <property type="project" value="UniProtKB-SubCell"/>
</dbReference>
<keyword evidence="4 8" id="KW-0418">Kinase</keyword>
<evidence type="ECO:0000313" key="11">
    <source>
        <dbReference type="Proteomes" id="UP000298264"/>
    </source>
</evidence>
<evidence type="ECO:0000256" key="4">
    <source>
        <dbReference type="ARBA" id="ARBA00022777"/>
    </source>
</evidence>
<dbReference type="NCBIfam" id="TIGR00017">
    <property type="entry name" value="cmk"/>
    <property type="match status" value="1"/>
</dbReference>
<name>A0A4R9LJQ7_9LEPT</name>
<evidence type="ECO:0000259" key="9">
    <source>
        <dbReference type="Pfam" id="PF02224"/>
    </source>
</evidence>
<comment type="caution">
    <text evidence="10">The sequence shown here is derived from an EMBL/GenBank/DDBJ whole genome shotgun (WGS) entry which is preliminary data.</text>
</comment>
<keyword evidence="8" id="KW-0963">Cytoplasm</keyword>
<comment type="catalytic activity">
    <reaction evidence="7 8">
        <text>CMP + ATP = CDP + ADP</text>
        <dbReference type="Rhea" id="RHEA:11600"/>
        <dbReference type="ChEBI" id="CHEBI:30616"/>
        <dbReference type="ChEBI" id="CHEBI:58069"/>
        <dbReference type="ChEBI" id="CHEBI:60377"/>
        <dbReference type="ChEBI" id="CHEBI:456216"/>
        <dbReference type="EC" id="2.7.4.25"/>
    </reaction>
</comment>
<organism evidence="10 11">
    <name type="scientific">Leptospira ilyithenensis</name>
    <dbReference type="NCBI Taxonomy" id="2484901"/>
    <lineage>
        <taxon>Bacteria</taxon>
        <taxon>Pseudomonadati</taxon>
        <taxon>Spirochaetota</taxon>
        <taxon>Spirochaetia</taxon>
        <taxon>Leptospirales</taxon>
        <taxon>Leptospiraceae</taxon>
        <taxon>Leptospira</taxon>
    </lineage>
</organism>
<dbReference type="EMBL" id="RQHV01000062">
    <property type="protein sequence ID" value="TGN07127.1"/>
    <property type="molecule type" value="Genomic_DNA"/>
</dbReference>
<dbReference type="EC" id="2.7.4.25" evidence="8"/>
<feature type="domain" description="Cytidylate kinase" evidence="9">
    <location>
        <begin position="6"/>
        <end position="239"/>
    </location>
</feature>
<feature type="binding site" evidence="8">
    <location>
        <begin position="10"/>
        <end position="18"/>
    </location>
    <ligand>
        <name>ATP</name>
        <dbReference type="ChEBI" id="CHEBI:30616"/>
    </ligand>
</feature>
<gene>
    <name evidence="8" type="primary">cmk</name>
    <name evidence="10" type="ORF">EHS11_18610</name>
</gene>
<dbReference type="RefSeq" id="WP_135765849.1">
    <property type="nucleotide sequence ID" value="NZ_RQHV01000062.1"/>
</dbReference>
<sequence>MIDSVIAIDGPAGSGKSTIARLLAKKIGFLYLDSGAFYRGLTLAIWEKFSKEDGDPEEFSFFTEKLADASLLGKEKEEFGFVLSEVPLSCELSDSGENQIFLGRRDISEEIRTPEITRLIRYIASQRIFRDFVNERIRDFAKKHKLVMDGRDIGTEVFPNAKFKFFLTASSEVRAKRRFLELEKKGIQVNFEHLKEEIESRDHSDESRAVAPLLQAQDAFRIDTSGLETEAVLNTILSKLSLPGQI</sequence>
<reference evidence="10" key="1">
    <citation type="journal article" date="2019" name="PLoS Negl. Trop. Dis.">
        <title>Revisiting the worldwide diversity of Leptospira species in the environment.</title>
        <authorList>
            <person name="Vincent A.T."/>
            <person name="Schiettekatte O."/>
            <person name="Bourhy P."/>
            <person name="Veyrier F.J."/>
            <person name="Picardeau M."/>
        </authorList>
    </citation>
    <scope>NUCLEOTIDE SEQUENCE [LARGE SCALE GENOMIC DNA]</scope>
    <source>
        <strain evidence="10">201400974</strain>
    </source>
</reference>
<proteinExistence type="inferred from homology"/>
<evidence type="ECO:0000256" key="8">
    <source>
        <dbReference type="HAMAP-Rule" id="MF_00238"/>
    </source>
</evidence>
<evidence type="ECO:0000256" key="7">
    <source>
        <dbReference type="ARBA" id="ARBA00048478"/>
    </source>
</evidence>
<dbReference type="OrthoDB" id="9807434at2"/>
<evidence type="ECO:0000256" key="6">
    <source>
        <dbReference type="ARBA" id="ARBA00047615"/>
    </source>
</evidence>
<dbReference type="Gene3D" id="3.40.50.300">
    <property type="entry name" value="P-loop containing nucleotide triphosphate hydrolases"/>
    <property type="match status" value="1"/>
</dbReference>
<evidence type="ECO:0000256" key="5">
    <source>
        <dbReference type="ARBA" id="ARBA00022840"/>
    </source>
</evidence>
<dbReference type="InterPro" id="IPR003136">
    <property type="entry name" value="Cytidylate_kin"/>
</dbReference>
<evidence type="ECO:0000256" key="1">
    <source>
        <dbReference type="ARBA" id="ARBA00009427"/>
    </source>
</evidence>
<dbReference type="SUPFAM" id="SSF52540">
    <property type="entry name" value="P-loop containing nucleoside triphosphate hydrolases"/>
    <property type="match status" value="1"/>
</dbReference>
<comment type="catalytic activity">
    <reaction evidence="6 8">
        <text>dCMP + ATP = dCDP + ADP</text>
        <dbReference type="Rhea" id="RHEA:25094"/>
        <dbReference type="ChEBI" id="CHEBI:30616"/>
        <dbReference type="ChEBI" id="CHEBI:57566"/>
        <dbReference type="ChEBI" id="CHEBI:58593"/>
        <dbReference type="ChEBI" id="CHEBI:456216"/>
        <dbReference type="EC" id="2.7.4.25"/>
    </reaction>
</comment>
<dbReference type="AlphaFoldDB" id="A0A4R9LJQ7"/>
<evidence type="ECO:0000313" key="10">
    <source>
        <dbReference type="EMBL" id="TGN07127.1"/>
    </source>
</evidence>
<keyword evidence="11" id="KW-1185">Reference proteome</keyword>
<dbReference type="InterPro" id="IPR011994">
    <property type="entry name" value="Cytidylate_kinase_dom"/>
</dbReference>
<dbReference type="GO" id="GO:0036431">
    <property type="term" value="F:dCMP kinase activity"/>
    <property type="evidence" value="ECO:0007669"/>
    <property type="project" value="InterPro"/>
</dbReference>
<evidence type="ECO:0000256" key="2">
    <source>
        <dbReference type="ARBA" id="ARBA00022679"/>
    </source>
</evidence>
<dbReference type="GO" id="GO:0005524">
    <property type="term" value="F:ATP binding"/>
    <property type="evidence" value="ECO:0007669"/>
    <property type="project" value="UniProtKB-UniRule"/>
</dbReference>
<dbReference type="Proteomes" id="UP000298264">
    <property type="component" value="Unassembled WGS sequence"/>
</dbReference>
<accession>A0A4R9LJQ7</accession>
<evidence type="ECO:0000256" key="3">
    <source>
        <dbReference type="ARBA" id="ARBA00022741"/>
    </source>
</evidence>
<dbReference type="GO" id="GO:0036430">
    <property type="term" value="F:CMP kinase activity"/>
    <property type="evidence" value="ECO:0007669"/>
    <property type="project" value="RHEA"/>
</dbReference>
<keyword evidence="5 8" id="KW-0067">ATP-binding</keyword>
<keyword evidence="2 8" id="KW-0808">Transferase</keyword>
<protein>
    <recommendedName>
        <fullName evidence="8">Cytidylate kinase</fullName>
        <shortName evidence="8">CK</shortName>
        <ecNumber evidence="8">2.7.4.25</ecNumber>
    </recommendedName>
    <alternativeName>
        <fullName evidence="8">Cytidine monophosphate kinase</fullName>
        <shortName evidence="8">CMP kinase</shortName>
    </alternativeName>
</protein>
<dbReference type="CDD" id="cd02020">
    <property type="entry name" value="CMPK"/>
    <property type="match status" value="1"/>
</dbReference>
<dbReference type="InterPro" id="IPR027417">
    <property type="entry name" value="P-loop_NTPase"/>
</dbReference>
<keyword evidence="3 8" id="KW-0547">Nucleotide-binding</keyword>
<comment type="similarity">
    <text evidence="1 8">Belongs to the cytidylate kinase family. Type 1 subfamily.</text>
</comment>
<dbReference type="Pfam" id="PF02224">
    <property type="entry name" value="Cytidylate_kin"/>
    <property type="match status" value="1"/>
</dbReference>
<comment type="subcellular location">
    <subcellularLocation>
        <location evidence="8">Cytoplasm</location>
    </subcellularLocation>
</comment>
<dbReference type="HAMAP" id="MF_00238">
    <property type="entry name" value="Cytidyl_kinase_type1"/>
    <property type="match status" value="1"/>
</dbReference>
<dbReference type="GO" id="GO:0006220">
    <property type="term" value="P:pyrimidine nucleotide metabolic process"/>
    <property type="evidence" value="ECO:0007669"/>
    <property type="project" value="UniProtKB-UniRule"/>
</dbReference>